<dbReference type="PANTHER" id="PTHR23117">
    <property type="entry name" value="GUANYLATE KINASE-RELATED"/>
    <property type="match status" value="1"/>
</dbReference>
<dbReference type="InterPro" id="IPR017665">
    <property type="entry name" value="Guanylate_kinase"/>
</dbReference>
<evidence type="ECO:0000256" key="6">
    <source>
        <dbReference type="ARBA" id="ARBA00022777"/>
    </source>
</evidence>
<dbReference type="EMBL" id="FOUU01000002">
    <property type="protein sequence ID" value="SFM62056.1"/>
    <property type="molecule type" value="Genomic_DNA"/>
</dbReference>
<keyword evidence="4 9" id="KW-0808">Transferase</keyword>
<dbReference type="HAMAP" id="MF_00328">
    <property type="entry name" value="Guanylate_kinase"/>
    <property type="match status" value="1"/>
</dbReference>
<dbReference type="PROSITE" id="PS00856">
    <property type="entry name" value="GUANYLATE_KINASE_1"/>
    <property type="match status" value="1"/>
</dbReference>
<feature type="domain" description="Guanylate kinase-like" evidence="10">
    <location>
        <begin position="4"/>
        <end position="182"/>
    </location>
</feature>
<evidence type="ECO:0000256" key="1">
    <source>
        <dbReference type="ARBA" id="ARBA00005790"/>
    </source>
</evidence>
<dbReference type="GO" id="GO:0004385">
    <property type="term" value="F:GMP kinase activity"/>
    <property type="evidence" value="ECO:0007669"/>
    <property type="project" value="UniProtKB-UniRule"/>
</dbReference>
<dbReference type="Gene3D" id="3.40.50.300">
    <property type="entry name" value="P-loop containing nucleotide triphosphate hydrolases"/>
    <property type="match status" value="2"/>
</dbReference>
<dbReference type="InterPro" id="IPR008145">
    <property type="entry name" value="GK/Ca_channel_bsu"/>
</dbReference>
<dbReference type="EC" id="2.7.4.8" evidence="2 9"/>
<protein>
    <recommendedName>
        <fullName evidence="3 9">Guanylate kinase</fullName>
        <ecNumber evidence="2 9">2.7.4.8</ecNumber>
    </recommendedName>
    <alternativeName>
        <fullName evidence="8 9">GMP kinase</fullName>
    </alternativeName>
</protein>
<dbReference type="SMART" id="SM00072">
    <property type="entry name" value="GuKc"/>
    <property type="match status" value="1"/>
</dbReference>
<keyword evidence="9" id="KW-0963">Cytoplasm</keyword>
<keyword evidence="6 9" id="KW-0418">Kinase</keyword>
<keyword evidence="12" id="KW-1185">Reference proteome</keyword>
<dbReference type="InterPro" id="IPR020590">
    <property type="entry name" value="Guanylate_kinase_CS"/>
</dbReference>
<reference evidence="11 12" key="1">
    <citation type="submission" date="2016-10" db="EMBL/GenBank/DDBJ databases">
        <authorList>
            <person name="de Groot N.N."/>
        </authorList>
    </citation>
    <scope>NUCLEOTIDE SEQUENCE [LARGE SCALE GENOMIC DNA]</scope>
    <source>
        <strain evidence="11 12">DSM 9990</strain>
    </source>
</reference>
<dbReference type="GO" id="GO:0005829">
    <property type="term" value="C:cytosol"/>
    <property type="evidence" value="ECO:0007669"/>
    <property type="project" value="TreeGrafter"/>
</dbReference>
<dbReference type="InterPro" id="IPR008144">
    <property type="entry name" value="Guanylate_kin-like_dom"/>
</dbReference>
<dbReference type="NCBIfam" id="TIGR03263">
    <property type="entry name" value="guanyl_kin"/>
    <property type="match status" value="1"/>
</dbReference>
<keyword evidence="7 9" id="KW-0067">ATP-binding</keyword>
<sequence>MRKASLFVISAPSGCGKTTLMEIVCARIPRLKFSVSSTTRPPRPGEIHGVHYFFLTEEEFFRKVEKGEFLEWARVHDHYYGTDGTIVKKWLDEGYDVMLDIDVQGARQVKCLVPDAVTIFILPPSWEELERRLTERRTEPPDAIARRLTTARSEVAEAFWFDYLVVNDDVNRAASTIMAVIESARSRTIKSYGLIYNLMGRNP</sequence>
<dbReference type="PANTHER" id="PTHR23117:SF13">
    <property type="entry name" value="GUANYLATE KINASE"/>
    <property type="match status" value="1"/>
</dbReference>
<dbReference type="SUPFAM" id="SSF52540">
    <property type="entry name" value="P-loop containing nucleoside triphosphate hydrolases"/>
    <property type="match status" value="1"/>
</dbReference>
<dbReference type="GO" id="GO:0005524">
    <property type="term" value="F:ATP binding"/>
    <property type="evidence" value="ECO:0007669"/>
    <property type="project" value="UniProtKB-UniRule"/>
</dbReference>
<dbReference type="Pfam" id="PF00625">
    <property type="entry name" value="Guanylate_kin"/>
    <property type="match status" value="1"/>
</dbReference>
<gene>
    <name evidence="9" type="primary">gmk</name>
    <name evidence="11" type="ORF">SAMN05660836_00882</name>
</gene>
<evidence type="ECO:0000313" key="11">
    <source>
        <dbReference type="EMBL" id="SFM62056.1"/>
    </source>
</evidence>
<dbReference type="Proteomes" id="UP000199611">
    <property type="component" value="Unassembled WGS sequence"/>
</dbReference>
<evidence type="ECO:0000256" key="2">
    <source>
        <dbReference type="ARBA" id="ARBA00012961"/>
    </source>
</evidence>
<dbReference type="OrthoDB" id="9808150at2"/>
<evidence type="ECO:0000256" key="8">
    <source>
        <dbReference type="ARBA" id="ARBA00030128"/>
    </source>
</evidence>
<dbReference type="RefSeq" id="WP_093393772.1">
    <property type="nucleotide sequence ID" value="NZ_FOUU01000002.1"/>
</dbReference>
<evidence type="ECO:0000256" key="3">
    <source>
        <dbReference type="ARBA" id="ARBA00016296"/>
    </source>
</evidence>
<dbReference type="CDD" id="cd00071">
    <property type="entry name" value="GMPK"/>
    <property type="match status" value="1"/>
</dbReference>
<comment type="catalytic activity">
    <reaction evidence="9">
        <text>GMP + ATP = GDP + ADP</text>
        <dbReference type="Rhea" id="RHEA:20780"/>
        <dbReference type="ChEBI" id="CHEBI:30616"/>
        <dbReference type="ChEBI" id="CHEBI:58115"/>
        <dbReference type="ChEBI" id="CHEBI:58189"/>
        <dbReference type="ChEBI" id="CHEBI:456216"/>
        <dbReference type="EC" id="2.7.4.8"/>
    </reaction>
</comment>
<proteinExistence type="inferred from homology"/>
<evidence type="ECO:0000256" key="5">
    <source>
        <dbReference type="ARBA" id="ARBA00022741"/>
    </source>
</evidence>
<name>A0A1I4SC13_9BACT</name>
<dbReference type="AlphaFoldDB" id="A0A1I4SC13"/>
<evidence type="ECO:0000256" key="7">
    <source>
        <dbReference type="ARBA" id="ARBA00022840"/>
    </source>
</evidence>
<comment type="subcellular location">
    <subcellularLocation>
        <location evidence="9">Cytoplasm</location>
    </subcellularLocation>
</comment>
<evidence type="ECO:0000256" key="9">
    <source>
        <dbReference type="HAMAP-Rule" id="MF_00328"/>
    </source>
</evidence>
<dbReference type="Gene3D" id="3.30.63.10">
    <property type="entry name" value="Guanylate Kinase phosphate binding domain"/>
    <property type="match status" value="1"/>
</dbReference>
<feature type="binding site" evidence="9">
    <location>
        <begin position="11"/>
        <end position="18"/>
    </location>
    <ligand>
        <name>ATP</name>
        <dbReference type="ChEBI" id="CHEBI:30616"/>
    </ligand>
</feature>
<comment type="function">
    <text evidence="9">Essential for recycling GMP and indirectly, cGMP.</text>
</comment>
<organism evidence="11 12">
    <name type="scientific">Thermodesulforhabdus norvegica</name>
    <dbReference type="NCBI Taxonomy" id="39841"/>
    <lineage>
        <taxon>Bacteria</taxon>
        <taxon>Pseudomonadati</taxon>
        <taxon>Thermodesulfobacteriota</taxon>
        <taxon>Syntrophobacteria</taxon>
        <taxon>Syntrophobacterales</taxon>
        <taxon>Thermodesulforhabdaceae</taxon>
        <taxon>Thermodesulforhabdus</taxon>
    </lineage>
</organism>
<dbReference type="InterPro" id="IPR027417">
    <property type="entry name" value="P-loop_NTPase"/>
</dbReference>
<dbReference type="FunFam" id="3.30.63.10:FF:000002">
    <property type="entry name" value="Guanylate kinase 1"/>
    <property type="match status" value="1"/>
</dbReference>
<keyword evidence="5 9" id="KW-0547">Nucleotide-binding</keyword>
<dbReference type="PROSITE" id="PS50052">
    <property type="entry name" value="GUANYLATE_KINASE_2"/>
    <property type="match status" value="1"/>
</dbReference>
<evidence type="ECO:0000256" key="4">
    <source>
        <dbReference type="ARBA" id="ARBA00022679"/>
    </source>
</evidence>
<evidence type="ECO:0000259" key="10">
    <source>
        <dbReference type="PROSITE" id="PS50052"/>
    </source>
</evidence>
<evidence type="ECO:0000313" key="12">
    <source>
        <dbReference type="Proteomes" id="UP000199611"/>
    </source>
</evidence>
<accession>A0A1I4SC13</accession>
<dbReference type="STRING" id="39841.SAMN05660836_00882"/>
<comment type="similarity">
    <text evidence="1 9">Belongs to the guanylate kinase family.</text>
</comment>